<accession>A0A2S9YAX7</accession>
<dbReference type="EMBL" id="PVNK01000127">
    <property type="protein sequence ID" value="PRQ02156.1"/>
    <property type="molecule type" value="Genomic_DNA"/>
</dbReference>
<feature type="signal peptide" evidence="2">
    <location>
        <begin position="1"/>
        <end position="21"/>
    </location>
</feature>
<evidence type="ECO:0000313" key="3">
    <source>
        <dbReference type="EMBL" id="PRQ02156.1"/>
    </source>
</evidence>
<reference evidence="3 4" key="1">
    <citation type="submission" date="2018-03" db="EMBL/GenBank/DDBJ databases">
        <title>Draft Genome Sequences of the Obligatory Marine Myxobacteria Enhygromyxa salina SWB005.</title>
        <authorList>
            <person name="Poehlein A."/>
            <person name="Moghaddam J.A."/>
            <person name="Harms H."/>
            <person name="Alanjari M."/>
            <person name="Koenig G.M."/>
            <person name="Daniel R."/>
            <person name="Schaeberle T.F."/>
        </authorList>
    </citation>
    <scope>NUCLEOTIDE SEQUENCE [LARGE SCALE GENOMIC DNA]</scope>
    <source>
        <strain evidence="3 4">SWB005</strain>
    </source>
</reference>
<evidence type="ECO:0000313" key="4">
    <source>
        <dbReference type="Proteomes" id="UP000237968"/>
    </source>
</evidence>
<feature type="region of interest" description="Disordered" evidence="1">
    <location>
        <begin position="28"/>
        <end position="53"/>
    </location>
</feature>
<evidence type="ECO:0008006" key="5">
    <source>
        <dbReference type="Google" id="ProtNLM"/>
    </source>
</evidence>
<name>A0A2S9YAX7_9BACT</name>
<evidence type="ECO:0000256" key="1">
    <source>
        <dbReference type="SAM" id="MobiDB-lite"/>
    </source>
</evidence>
<keyword evidence="2" id="KW-0732">Signal</keyword>
<protein>
    <recommendedName>
        <fullName evidence="5">Secreted protein</fullName>
    </recommendedName>
</protein>
<feature type="compositionally biased region" description="Polar residues" evidence="1">
    <location>
        <begin position="41"/>
        <end position="53"/>
    </location>
</feature>
<organism evidence="3 4">
    <name type="scientific">Enhygromyxa salina</name>
    <dbReference type="NCBI Taxonomy" id="215803"/>
    <lineage>
        <taxon>Bacteria</taxon>
        <taxon>Pseudomonadati</taxon>
        <taxon>Myxococcota</taxon>
        <taxon>Polyangia</taxon>
        <taxon>Nannocystales</taxon>
        <taxon>Nannocystaceae</taxon>
        <taxon>Enhygromyxa</taxon>
    </lineage>
</organism>
<proteinExistence type="predicted"/>
<dbReference type="Proteomes" id="UP000237968">
    <property type="component" value="Unassembled WGS sequence"/>
</dbReference>
<evidence type="ECO:0000256" key="2">
    <source>
        <dbReference type="SAM" id="SignalP"/>
    </source>
</evidence>
<comment type="caution">
    <text evidence="3">The sequence shown here is derived from an EMBL/GenBank/DDBJ whole genome shotgun (WGS) entry which is preliminary data.</text>
</comment>
<dbReference type="AlphaFoldDB" id="A0A2S9YAX7"/>
<sequence length="53" mass="5889">MFITIAAAVVCVSAAVLPAAAELRRMNDDRNNPTRLLQVPTRRSQVEQLRTHS</sequence>
<feature type="chain" id="PRO_5015478849" description="Secreted protein" evidence="2">
    <location>
        <begin position="22"/>
        <end position="53"/>
    </location>
</feature>
<keyword evidence="4" id="KW-1185">Reference proteome</keyword>
<dbReference type="RefSeq" id="WP_181197718.1">
    <property type="nucleotide sequence ID" value="NZ_PVNK01000127.1"/>
</dbReference>
<gene>
    <name evidence="3" type="ORF">ENSA5_26150</name>
</gene>